<dbReference type="GO" id="GO:0008982">
    <property type="term" value="F:protein-N(PI)-phosphohistidine-sugar phosphotransferase activity"/>
    <property type="evidence" value="ECO:0007669"/>
    <property type="project" value="InterPro"/>
</dbReference>
<gene>
    <name evidence="9" type="ORF">H9948_02480</name>
</gene>
<evidence type="ECO:0000313" key="9">
    <source>
        <dbReference type="EMBL" id="HJA89635.1"/>
    </source>
</evidence>
<dbReference type="InterPro" id="IPR036667">
    <property type="entry name" value="PTS_IIB_sorbose-sp_sf"/>
</dbReference>
<keyword evidence="3" id="KW-0963">Cytoplasm</keyword>
<dbReference type="Gene3D" id="3.40.35.10">
    <property type="entry name" value="Phosphotransferase system, sorbose subfamily IIB component"/>
    <property type="match status" value="1"/>
</dbReference>
<evidence type="ECO:0000256" key="3">
    <source>
        <dbReference type="ARBA" id="ARBA00022490"/>
    </source>
</evidence>
<name>A0A9D2HZT7_9LACT</name>
<reference evidence="9" key="2">
    <citation type="submission" date="2021-04" db="EMBL/GenBank/DDBJ databases">
        <authorList>
            <person name="Gilroy R."/>
        </authorList>
    </citation>
    <scope>NUCLEOTIDE SEQUENCE</scope>
    <source>
        <strain evidence="9">CHK171-505</strain>
    </source>
</reference>
<keyword evidence="5" id="KW-0808">Transferase</keyword>
<protein>
    <submittedName>
        <fullName evidence="9">PTS sugar transporter subunit IIB</fullName>
    </submittedName>
</protein>
<comment type="caution">
    <text evidence="9">The sequence shown here is derived from an EMBL/GenBank/DDBJ whole genome shotgun (WGS) entry which is preliminary data.</text>
</comment>
<dbReference type="GO" id="GO:0009401">
    <property type="term" value="P:phosphoenolpyruvate-dependent sugar phosphotransferase system"/>
    <property type="evidence" value="ECO:0007669"/>
    <property type="project" value="UniProtKB-KW"/>
</dbReference>
<keyword evidence="4 9" id="KW-0762">Sugar transport</keyword>
<accession>A0A9D2HZT7</accession>
<keyword evidence="2" id="KW-0813">Transport</keyword>
<sequence>MPTPDIRMMRIDERLIHGQGQMWIKSLGVNLCVVANDEAANDPIQQSLMKAVVQGVGMRFFTIEKTIEIIHRAAPTQHIFLVVKNPKDALRLIEGGVPVEHINVGNVHSAEGKEKISNYIYLGEEDKAALKALHETHKINFDTRTSPLAPDVDVLDKLMDHINK</sequence>
<organism evidence="9 10">
    <name type="scientific">Candidatus Jeotgalibaca merdavium</name>
    <dbReference type="NCBI Taxonomy" id="2838627"/>
    <lineage>
        <taxon>Bacteria</taxon>
        <taxon>Bacillati</taxon>
        <taxon>Bacillota</taxon>
        <taxon>Bacilli</taxon>
        <taxon>Lactobacillales</taxon>
        <taxon>Carnobacteriaceae</taxon>
        <taxon>Jeotgalibaca</taxon>
    </lineage>
</organism>
<proteinExistence type="predicted"/>
<evidence type="ECO:0000256" key="6">
    <source>
        <dbReference type="ARBA" id="ARBA00022683"/>
    </source>
</evidence>
<dbReference type="EMBL" id="DWYW01000047">
    <property type="protein sequence ID" value="HJA89635.1"/>
    <property type="molecule type" value="Genomic_DNA"/>
</dbReference>
<dbReference type="Proteomes" id="UP000886856">
    <property type="component" value="Unassembled WGS sequence"/>
</dbReference>
<dbReference type="InterPro" id="IPR004720">
    <property type="entry name" value="PTS_IIB_sorbose-sp"/>
</dbReference>
<feature type="domain" description="PTS EIIB type-4" evidence="8">
    <location>
        <begin position="2"/>
        <end position="164"/>
    </location>
</feature>
<dbReference type="AlphaFoldDB" id="A0A9D2HZT7"/>
<evidence type="ECO:0000256" key="5">
    <source>
        <dbReference type="ARBA" id="ARBA00022679"/>
    </source>
</evidence>
<dbReference type="GO" id="GO:0005737">
    <property type="term" value="C:cytoplasm"/>
    <property type="evidence" value="ECO:0007669"/>
    <property type="project" value="UniProtKB-SubCell"/>
</dbReference>
<evidence type="ECO:0000256" key="1">
    <source>
        <dbReference type="ARBA" id="ARBA00004496"/>
    </source>
</evidence>
<evidence type="ECO:0000256" key="4">
    <source>
        <dbReference type="ARBA" id="ARBA00022597"/>
    </source>
</evidence>
<dbReference type="SUPFAM" id="SSF52728">
    <property type="entry name" value="PTS IIb component"/>
    <property type="match status" value="1"/>
</dbReference>
<evidence type="ECO:0000256" key="2">
    <source>
        <dbReference type="ARBA" id="ARBA00022448"/>
    </source>
</evidence>
<evidence type="ECO:0000259" key="8">
    <source>
        <dbReference type="PROSITE" id="PS51101"/>
    </source>
</evidence>
<keyword evidence="6" id="KW-0598">Phosphotransferase system</keyword>
<keyword evidence="7" id="KW-0418">Kinase</keyword>
<dbReference type="CDD" id="cd00001">
    <property type="entry name" value="PTS_IIB_man"/>
    <property type="match status" value="1"/>
</dbReference>
<evidence type="ECO:0000313" key="10">
    <source>
        <dbReference type="Proteomes" id="UP000886856"/>
    </source>
</evidence>
<dbReference type="GO" id="GO:0016301">
    <property type="term" value="F:kinase activity"/>
    <property type="evidence" value="ECO:0007669"/>
    <property type="project" value="UniProtKB-KW"/>
</dbReference>
<reference evidence="9" key="1">
    <citation type="journal article" date="2021" name="PeerJ">
        <title>Extensive microbial diversity within the chicken gut microbiome revealed by metagenomics and culture.</title>
        <authorList>
            <person name="Gilroy R."/>
            <person name="Ravi A."/>
            <person name="Getino M."/>
            <person name="Pursley I."/>
            <person name="Horton D.L."/>
            <person name="Alikhan N.F."/>
            <person name="Baker D."/>
            <person name="Gharbi K."/>
            <person name="Hall N."/>
            <person name="Watson M."/>
            <person name="Adriaenssens E.M."/>
            <person name="Foster-Nyarko E."/>
            <person name="Jarju S."/>
            <person name="Secka A."/>
            <person name="Antonio M."/>
            <person name="Oren A."/>
            <person name="Chaudhuri R.R."/>
            <person name="La Ragione R."/>
            <person name="Hildebrand F."/>
            <person name="Pallen M.J."/>
        </authorList>
    </citation>
    <scope>NUCLEOTIDE SEQUENCE</scope>
    <source>
        <strain evidence="9">CHK171-505</strain>
    </source>
</reference>
<dbReference type="PROSITE" id="PS51101">
    <property type="entry name" value="PTS_EIIB_TYPE_4"/>
    <property type="match status" value="1"/>
</dbReference>
<dbReference type="Pfam" id="PF03830">
    <property type="entry name" value="PTSIIB_sorb"/>
    <property type="match status" value="1"/>
</dbReference>
<comment type="subcellular location">
    <subcellularLocation>
        <location evidence="1">Cytoplasm</location>
    </subcellularLocation>
</comment>
<evidence type="ECO:0000256" key="7">
    <source>
        <dbReference type="ARBA" id="ARBA00022777"/>
    </source>
</evidence>